<proteinExistence type="predicted"/>
<dbReference type="Proteomes" id="UP001221366">
    <property type="component" value="Unassembled WGS sequence"/>
</dbReference>
<dbReference type="RefSeq" id="WP_275616499.1">
    <property type="nucleotide sequence ID" value="NZ_JARFVB010000010.1"/>
</dbReference>
<organism evidence="1 2">
    <name type="scientific">Flagellimonas yonaguniensis</name>
    <dbReference type="NCBI Taxonomy" id="3031325"/>
    <lineage>
        <taxon>Bacteria</taxon>
        <taxon>Pseudomonadati</taxon>
        <taxon>Bacteroidota</taxon>
        <taxon>Flavobacteriia</taxon>
        <taxon>Flavobacteriales</taxon>
        <taxon>Flavobacteriaceae</taxon>
        <taxon>Flagellimonas</taxon>
    </lineage>
</organism>
<comment type="caution">
    <text evidence="1">The sequence shown here is derived from an EMBL/GenBank/DDBJ whole genome shotgun (WGS) entry which is preliminary data.</text>
</comment>
<evidence type="ECO:0000313" key="1">
    <source>
        <dbReference type="EMBL" id="MDF0717349.1"/>
    </source>
</evidence>
<sequence>MKLYDICILKTGFKLYSEGTYVILIDDGLKPIYMAEFWNFEEFNGAQIDAVDEEYLRLAMDVEIKEYQVRFKEYCDRNNNA</sequence>
<protein>
    <submittedName>
        <fullName evidence="1">Uncharacterized protein</fullName>
    </submittedName>
</protein>
<gene>
    <name evidence="1" type="ORF">PY092_14390</name>
</gene>
<reference evidence="1 2" key="1">
    <citation type="submission" date="2023-03" db="EMBL/GenBank/DDBJ databases">
        <title>Muricauda XX sp. nov. and Muricauda XXX sp. nov., two novel species isolated from Okinawa Trough.</title>
        <authorList>
            <person name="Cao W."/>
            <person name="Deng X."/>
        </authorList>
    </citation>
    <scope>NUCLEOTIDE SEQUENCE [LARGE SCALE GENOMIC DNA]</scope>
    <source>
        <strain evidence="1 2">334s03</strain>
    </source>
</reference>
<name>A0ABT5Y1L8_9FLAO</name>
<accession>A0ABT5Y1L8</accession>
<keyword evidence="2" id="KW-1185">Reference proteome</keyword>
<dbReference type="EMBL" id="JARFVB010000010">
    <property type="protein sequence ID" value="MDF0717349.1"/>
    <property type="molecule type" value="Genomic_DNA"/>
</dbReference>
<evidence type="ECO:0000313" key="2">
    <source>
        <dbReference type="Proteomes" id="UP001221366"/>
    </source>
</evidence>